<dbReference type="GO" id="GO:0001042">
    <property type="term" value="F:RNA polymerase I core binding"/>
    <property type="evidence" value="ECO:0007669"/>
    <property type="project" value="TreeGrafter"/>
</dbReference>
<feature type="compositionally biased region" description="Low complexity" evidence="2">
    <location>
        <begin position="580"/>
        <end position="590"/>
    </location>
</feature>
<feature type="compositionally biased region" description="Polar residues" evidence="2">
    <location>
        <begin position="16"/>
        <end position="28"/>
    </location>
</feature>
<gene>
    <name evidence="3" type="ORF">DASC09_043320</name>
</gene>
<feature type="compositionally biased region" description="Acidic residues" evidence="2">
    <location>
        <begin position="640"/>
        <end position="655"/>
    </location>
</feature>
<feature type="region of interest" description="Disordered" evidence="2">
    <location>
        <begin position="285"/>
        <end position="333"/>
    </location>
</feature>
<dbReference type="InterPro" id="IPR016024">
    <property type="entry name" value="ARM-type_fold"/>
</dbReference>
<feature type="region of interest" description="Disordered" evidence="2">
    <location>
        <begin position="1"/>
        <end position="71"/>
    </location>
</feature>
<dbReference type="EMBL" id="BTFZ01000011">
    <property type="protein sequence ID" value="GMM37007.1"/>
    <property type="molecule type" value="Genomic_DNA"/>
</dbReference>
<evidence type="ECO:0000256" key="2">
    <source>
        <dbReference type="SAM" id="MobiDB-lite"/>
    </source>
</evidence>
<organism evidence="3 4">
    <name type="scientific">Saccharomycopsis crataegensis</name>
    <dbReference type="NCBI Taxonomy" id="43959"/>
    <lineage>
        <taxon>Eukaryota</taxon>
        <taxon>Fungi</taxon>
        <taxon>Dikarya</taxon>
        <taxon>Ascomycota</taxon>
        <taxon>Saccharomycotina</taxon>
        <taxon>Saccharomycetes</taxon>
        <taxon>Saccharomycopsidaceae</taxon>
        <taxon>Saccharomycopsis</taxon>
    </lineage>
</organism>
<comment type="similarity">
    <text evidence="1">Belongs to the RRN3 family.</text>
</comment>
<feature type="region of interest" description="Disordered" evidence="2">
    <location>
        <begin position="568"/>
        <end position="590"/>
    </location>
</feature>
<dbReference type="GeneID" id="90074982"/>
<name>A0AAV5QQY7_9ASCO</name>
<evidence type="ECO:0000313" key="3">
    <source>
        <dbReference type="EMBL" id="GMM37007.1"/>
    </source>
</evidence>
<dbReference type="PANTHER" id="PTHR12790">
    <property type="entry name" value="TRANSCRIPTION INITIATION FACTOR IA RRN3"/>
    <property type="match status" value="1"/>
</dbReference>
<dbReference type="Proteomes" id="UP001360560">
    <property type="component" value="Unassembled WGS sequence"/>
</dbReference>
<keyword evidence="4" id="KW-1185">Reference proteome</keyword>
<feature type="compositionally biased region" description="Basic and acidic residues" evidence="2">
    <location>
        <begin position="39"/>
        <end position="57"/>
    </location>
</feature>
<accession>A0AAV5QQY7</accession>
<comment type="caution">
    <text evidence="3">The sequence shown here is derived from an EMBL/GenBank/DDBJ whole genome shotgun (WGS) entry which is preliminary data.</text>
</comment>
<dbReference type="GO" id="GO:0001181">
    <property type="term" value="F:RNA polymerase I general transcription initiation factor activity"/>
    <property type="evidence" value="ECO:0007669"/>
    <property type="project" value="InterPro"/>
</dbReference>
<dbReference type="Pfam" id="PF05327">
    <property type="entry name" value="RRN3"/>
    <property type="match status" value="1"/>
</dbReference>
<dbReference type="RefSeq" id="XP_064854003.1">
    <property type="nucleotide sequence ID" value="XM_064997931.1"/>
</dbReference>
<dbReference type="GO" id="GO:0006361">
    <property type="term" value="P:transcription initiation at RNA polymerase I promoter"/>
    <property type="evidence" value="ECO:0007669"/>
    <property type="project" value="InterPro"/>
</dbReference>
<protein>
    <submittedName>
        <fullName evidence="3">rDNA-binding RNA polymerase I transcriptional factor</fullName>
    </submittedName>
</protein>
<reference evidence="3 4" key="1">
    <citation type="journal article" date="2023" name="Elife">
        <title>Identification of key yeast species and microbe-microbe interactions impacting larval growth of Drosophila in the wild.</title>
        <authorList>
            <person name="Mure A."/>
            <person name="Sugiura Y."/>
            <person name="Maeda R."/>
            <person name="Honda K."/>
            <person name="Sakurai N."/>
            <person name="Takahashi Y."/>
            <person name="Watada M."/>
            <person name="Katoh T."/>
            <person name="Gotoh A."/>
            <person name="Gotoh Y."/>
            <person name="Taniguchi I."/>
            <person name="Nakamura K."/>
            <person name="Hayashi T."/>
            <person name="Katayama T."/>
            <person name="Uemura T."/>
            <person name="Hattori Y."/>
        </authorList>
    </citation>
    <scope>NUCLEOTIDE SEQUENCE [LARGE SCALE GENOMIC DNA]</scope>
    <source>
        <strain evidence="3 4">SC-9</strain>
    </source>
</reference>
<dbReference type="AlphaFoldDB" id="A0AAV5QQY7"/>
<dbReference type="GO" id="GO:0005634">
    <property type="term" value="C:nucleus"/>
    <property type="evidence" value="ECO:0007669"/>
    <property type="project" value="TreeGrafter"/>
</dbReference>
<feature type="region of interest" description="Disordered" evidence="2">
    <location>
        <begin position="639"/>
        <end position="658"/>
    </location>
</feature>
<feature type="compositionally biased region" description="Acidic residues" evidence="2">
    <location>
        <begin position="285"/>
        <end position="328"/>
    </location>
</feature>
<evidence type="ECO:0000256" key="1">
    <source>
        <dbReference type="ARBA" id="ARBA00010098"/>
    </source>
</evidence>
<sequence length="702" mass="80660">MITVTSKQRKDPPSSLLMNKNQNFNTSNQKKKRPLSDSNDEKSKKKVRIVENKHNTEKSTSPVLDDKNGNPEVSRKVYQTYLKNAFDALDKNDASFIQNMTNKLSLPRTSPESLSYATMGLVLDLLSNRVSQLDSPHCNSLILAILRTPNWSKQEESFLTSYVTFLSVLTSGIPKWHKEIVNVLISDFSRMAPSPKTATDLGNNAKPHHEYLQYLLRIIPTSLNVVLKSLVRSFPGKYCTKNDAVNYVSNLLAVMAYAPEIRFQLLTAIFEYCVKLDVELKNNLDEVDEDVEEEDIDDNDDEEEEEEDDDDDDEDDEEEDDDDDEEHEEYNADLTININELSEKLDRIMEKLLIGLQSLFTVENLNSGDGITVYRSLISIFKSYILSTSNTKSVQFILFHFSQQQPELIDAFLVSLIDITFDFSESLEQRIKAVQYLSSYLSRAKQVSKNQLIFVVSYLVNWLEKYVDERECEVGNGSGGMERFKMFYAILQCLLYIFCFRHEQLRKSVAEWECNINKFFQKMILTKFNPLKFCNETVALMFAKIAHQEDVAYCFSIIEHNRRDQFNSYSKTPGKHDQKSPSSSSSSSSKKASIINDSRILFFSKQEFLDLVAYFPFDPLILKRSKALIQGNYIEWSDIQSDDQDSDSNSDDYDDGSTYAREFVRKNSSVVADADVRDQIRKQLKSVRSTGADDVFDDTELE</sequence>
<dbReference type="SUPFAM" id="SSF48371">
    <property type="entry name" value="ARM repeat"/>
    <property type="match status" value="1"/>
</dbReference>
<dbReference type="InterPro" id="IPR007991">
    <property type="entry name" value="RNA_pol_I_trans_ini_fac_RRN3"/>
</dbReference>
<dbReference type="PANTHER" id="PTHR12790:SF0">
    <property type="entry name" value="RNA POLYMERASE I-SPECIFIC TRANSCRIPTION INITIATION FACTOR RRN3-RELATED"/>
    <property type="match status" value="1"/>
</dbReference>
<evidence type="ECO:0000313" key="4">
    <source>
        <dbReference type="Proteomes" id="UP001360560"/>
    </source>
</evidence>
<proteinExistence type="inferred from homology"/>